<dbReference type="AlphaFoldDB" id="A8M888"/>
<evidence type="ECO:0000259" key="1">
    <source>
        <dbReference type="PROSITE" id="PS50943"/>
    </source>
</evidence>
<name>A8M888_SALAI</name>
<dbReference type="InterPro" id="IPR010982">
    <property type="entry name" value="Lambda_DNA-bd_dom_sf"/>
</dbReference>
<feature type="domain" description="HTH cro/C1-type" evidence="1">
    <location>
        <begin position="44"/>
        <end position="79"/>
    </location>
</feature>
<proteinExistence type="predicted"/>
<evidence type="ECO:0000313" key="2">
    <source>
        <dbReference type="EMBL" id="ABV98911.1"/>
    </source>
</evidence>
<dbReference type="KEGG" id="saq:Sare_3100"/>
<protein>
    <recommendedName>
        <fullName evidence="1">HTH cro/C1-type domain-containing protein</fullName>
    </recommendedName>
</protein>
<dbReference type="HOGENOM" id="CLU_127701_0_0_11"/>
<dbReference type="PROSITE" id="PS50943">
    <property type="entry name" value="HTH_CROC1"/>
    <property type="match status" value="1"/>
</dbReference>
<dbReference type="EMBL" id="CP000850">
    <property type="protein sequence ID" value="ABV98911.1"/>
    <property type="molecule type" value="Genomic_DNA"/>
</dbReference>
<organism evidence="2">
    <name type="scientific">Salinispora arenicola (strain CNS-205)</name>
    <dbReference type="NCBI Taxonomy" id="391037"/>
    <lineage>
        <taxon>Bacteria</taxon>
        <taxon>Bacillati</taxon>
        <taxon>Actinomycetota</taxon>
        <taxon>Actinomycetes</taxon>
        <taxon>Micromonosporales</taxon>
        <taxon>Micromonosporaceae</taxon>
        <taxon>Salinispora</taxon>
    </lineage>
</organism>
<sequence length="149" mass="16361">MPGGGHSFADRLNYLFEVVTKSDCRRYSNEEVAAAILQDQGVTISASYLWYLRTGQRDNPTVRHLHALASFFGVPPAYFVEDAADKRVEAELAVAAAIRDVGVRTVALRANGLSAKSLETIRDVIERVRQLEGLPPTGSSGPDNWRSDE</sequence>
<dbReference type="SUPFAM" id="SSF47413">
    <property type="entry name" value="lambda repressor-like DNA-binding domains"/>
    <property type="match status" value="1"/>
</dbReference>
<dbReference type="PATRIC" id="fig|391037.6.peg.3130"/>
<dbReference type="eggNOG" id="COG1476">
    <property type="taxonomic scope" value="Bacteria"/>
</dbReference>
<gene>
    <name evidence="2" type="ordered locus">Sare_3100</name>
</gene>
<dbReference type="OrthoDB" id="2679623at2"/>
<dbReference type="InterPro" id="IPR001387">
    <property type="entry name" value="Cro/C1-type_HTH"/>
</dbReference>
<dbReference type="GO" id="GO:0003677">
    <property type="term" value="F:DNA binding"/>
    <property type="evidence" value="ECO:0007669"/>
    <property type="project" value="InterPro"/>
</dbReference>
<reference evidence="2" key="1">
    <citation type="submission" date="2007-10" db="EMBL/GenBank/DDBJ databases">
        <title>Complete sequence of Salinispora arenicola CNS-205.</title>
        <authorList>
            <consortium name="US DOE Joint Genome Institute"/>
            <person name="Copeland A."/>
            <person name="Lucas S."/>
            <person name="Lapidus A."/>
            <person name="Barry K."/>
            <person name="Glavina del Rio T."/>
            <person name="Dalin E."/>
            <person name="Tice H."/>
            <person name="Pitluck S."/>
            <person name="Foster B."/>
            <person name="Schmutz J."/>
            <person name="Larimer F."/>
            <person name="Land M."/>
            <person name="Hauser L."/>
            <person name="Kyrpides N."/>
            <person name="Ivanova N."/>
            <person name="Jensen P.R."/>
            <person name="Moore B.S."/>
            <person name="Penn K."/>
            <person name="Jenkins C."/>
            <person name="Udwary D."/>
            <person name="Xiang L."/>
            <person name="Gontang E."/>
            <person name="Richardson P."/>
        </authorList>
    </citation>
    <scope>NUCLEOTIDE SEQUENCE [LARGE SCALE GENOMIC DNA]</scope>
    <source>
        <strain evidence="2">CNS-205</strain>
    </source>
</reference>
<dbReference type="Gene3D" id="1.10.260.40">
    <property type="entry name" value="lambda repressor-like DNA-binding domains"/>
    <property type="match status" value="1"/>
</dbReference>
<dbReference type="CDD" id="cd00093">
    <property type="entry name" value="HTH_XRE"/>
    <property type="match status" value="1"/>
</dbReference>
<accession>A8M888</accession>
<dbReference type="STRING" id="391037.Sare_3100"/>